<feature type="domain" description="Integral membrane bound transporter" evidence="6">
    <location>
        <begin position="206"/>
        <end position="338"/>
    </location>
</feature>
<keyword evidence="8" id="KW-1185">Reference proteome</keyword>
<name>A0A075UUV8_9PSEU</name>
<keyword evidence="2 5" id="KW-0812">Transmembrane</keyword>
<proteinExistence type="predicted"/>
<evidence type="ECO:0000256" key="1">
    <source>
        <dbReference type="ARBA" id="ARBA00004141"/>
    </source>
</evidence>
<feature type="transmembrane region" description="Helical" evidence="5">
    <location>
        <begin position="119"/>
        <end position="136"/>
    </location>
</feature>
<evidence type="ECO:0000259" key="6">
    <source>
        <dbReference type="Pfam" id="PF13515"/>
    </source>
</evidence>
<gene>
    <name evidence="7" type="ORF">AJAP_16440</name>
</gene>
<comment type="subcellular location">
    <subcellularLocation>
        <location evidence="1">Membrane</location>
        <topology evidence="1">Multi-pass membrane protein</topology>
    </subcellularLocation>
</comment>
<evidence type="ECO:0000313" key="7">
    <source>
        <dbReference type="EMBL" id="AIG76161.1"/>
    </source>
</evidence>
<feature type="transmembrane region" description="Helical" evidence="5">
    <location>
        <begin position="142"/>
        <end position="159"/>
    </location>
</feature>
<feature type="transmembrane region" description="Helical" evidence="5">
    <location>
        <begin position="257"/>
        <end position="285"/>
    </location>
</feature>
<accession>A0A075UUV8</accession>
<dbReference type="Proteomes" id="UP000028492">
    <property type="component" value="Chromosome"/>
</dbReference>
<sequence length="354" mass="36840">MRTARPSARLPSGLGFADGDWLHACRVAVGLLVPGLALLFAGRPELIIFAAFGSFTGMYGRAECRGLRLRHQVQGGAILLTGVAFGTLLSACHARPWVLVVTESGFAFAGALVANRLDLVPRGPFFGIFALGAIALVPADPAGLPICAGTAVFCVLIGLTGPKRTVGRQAVPPPGVMCGQEACARGRRRSCALVHAARYVLAISAAGFCGLLLGVEHANWAMASAAVPLAAVDTRNRLHPGVRSVVHRSVHRVLGTFAGLGVTALLLLPDLGGTLLALSVIVLLFPTELFMSRHYGLALGFFTPLIMVMTELAAPAEPLTLLTDRVLDTLIGVVAGIAAAVFVRGPCARPTVRP</sequence>
<keyword evidence="4 5" id="KW-0472">Membrane</keyword>
<evidence type="ECO:0000256" key="2">
    <source>
        <dbReference type="ARBA" id="ARBA00022692"/>
    </source>
</evidence>
<feature type="transmembrane region" description="Helical" evidence="5">
    <location>
        <begin position="74"/>
        <end position="91"/>
    </location>
</feature>
<dbReference type="AlphaFoldDB" id="A0A075UUV8"/>
<dbReference type="GO" id="GO:0016020">
    <property type="term" value="C:membrane"/>
    <property type="evidence" value="ECO:0007669"/>
    <property type="project" value="UniProtKB-SubCell"/>
</dbReference>
<evidence type="ECO:0000256" key="5">
    <source>
        <dbReference type="SAM" id="Phobius"/>
    </source>
</evidence>
<feature type="transmembrane region" description="Helical" evidence="5">
    <location>
        <begin position="21"/>
        <end position="40"/>
    </location>
</feature>
<dbReference type="KEGG" id="aja:AJAP_16440"/>
<keyword evidence="3 5" id="KW-1133">Transmembrane helix</keyword>
<evidence type="ECO:0000313" key="8">
    <source>
        <dbReference type="Proteomes" id="UP000028492"/>
    </source>
</evidence>
<evidence type="ECO:0000256" key="4">
    <source>
        <dbReference type="ARBA" id="ARBA00023136"/>
    </source>
</evidence>
<organism evidence="7 8">
    <name type="scientific">Amycolatopsis japonica</name>
    <dbReference type="NCBI Taxonomy" id="208439"/>
    <lineage>
        <taxon>Bacteria</taxon>
        <taxon>Bacillati</taxon>
        <taxon>Actinomycetota</taxon>
        <taxon>Actinomycetes</taxon>
        <taxon>Pseudonocardiales</taxon>
        <taxon>Pseudonocardiaceae</taxon>
        <taxon>Amycolatopsis</taxon>
        <taxon>Amycolatopsis japonica group</taxon>
    </lineage>
</organism>
<dbReference type="InterPro" id="IPR049453">
    <property type="entry name" value="Memb_transporter_dom"/>
</dbReference>
<dbReference type="eggNOG" id="COG1289">
    <property type="taxonomic scope" value="Bacteria"/>
</dbReference>
<feature type="transmembrane region" description="Helical" evidence="5">
    <location>
        <begin position="297"/>
        <end position="314"/>
    </location>
</feature>
<dbReference type="RefSeq" id="WP_051972479.1">
    <property type="nucleotide sequence ID" value="NZ_CP008953.1"/>
</dbReference>
<dbReference type="STRING" id="208439.AJAP_16440"/>
<dbReference type="EMBL" id="CP008953">
    <property type="protein sequence ID" value="AIG76161.1"/>
    <property type="molecule type" value="Genomic_DNA"/>
</dbReference>
<protein>
    <recommendedName>
        <fullName evidence="6">Integral membrane bound transporter domain-containing protein</fullName>
    </recommendedName>
</protein>
<evidence type="ECO:0000256" key="3">
    <source>
        <dbReference type="ARBA" id="ARBA00022989"/>
    </source>
</evidence>
<dbReference type="HOGENOM" id="CLU_020865_0_1_11"/>
<feature type="transmembrane region" description="Helical" evidence="5">
    <location>
        <begin position="196"/>
        <end position="215"/>
    </location>
</feature>
<feature type="transmembrane region" description="Helical" evidence="5">
    <location>
        <begin position="326"/>
        <end position="343"/>
    </location>
</feature>
<dbReference type="Pfam" id="PF13515">
    <property type="entry name" value="FUSC_2"/>
    <property type="match status" value="1"/>
</dbReference>
<reference evidence="7 8" key="1">
    <citation type="journal article" date="2014" name="J. Biotechnol.">
        <title>Complete genome sequence of the actinobacterium Amycolatopsis japonica MG417-CF17(T) (=DSM 44213T) producing (S,S)-N,N'-ethylenediaminedisuccinic acid.</title>
        <authorList>
            <person name="Stegmann E."/>
            <person name="Albersmeier A."/>
            <person name="Spohn M."/>
            <person name="Gert H."/>
            <person name="Weber T."/>
            <person name="Wohlleben W."/>
            <person name="Kalinowski J."/>
            <person name="Ruckert C."/>
        </authorList>
    </citation>
    <scope>NUCLEOTIDE SEQUENCE [LARGE SCALE GENOMIC DNA]</scope>
    <source>
        <strain evidence="8">MG417-CF17 (DSM 44213)</strain>
    </source>
</reference>